<proteinExistence type="predicted"/>
<comment type="caution">
    <text evidence="1">The sequence shown here is derived from an EMBL/GenBank/DDBJ whole genome shotgun (WGS) entry which is preliminary data.</text>
</comment>
<keyword evidence="2" id="KW-1185">Reference proteome</keyword>
<reference evidence="2" key="1">
    <citation type="submission" date="2017-04" db="EMBL/GenBank/DDBJ databases">
        <title>Genome evolution of the luminous symbionts of deep sea anglerfish.</title>
        <authorList>
            <person name="Hendry T.A."/>
        </authorList>
    </citation>
    <scope>NUCLEOTIDE SEQUENCE [LARGE SCALE GENOMIC DNA]</scope>
</reference>
<accession>A0A2A5T5S6</accession>
<organism evidence="1 2">
    <name type="scientific">Candidatus Enterovibrio escicola</name>
    <dbReference type="NCBI Taxonomy" id="1927127"/>
    <lineage>
        <taxon>Bacteria</taxon>
        <taxon>Pseudomonadati</taxon>
        <taxon>Pseudomonadota</taxon>
        <taxon>Gammaproteobacteria</taxon>
        <taxon>Vibrionales</taxon>
        <taxon>Vibrionaceae</taxon>
        <taxon>Enterovibrio</taxon>
    </lineage>
</organism>
<gene>
    <name evidence="1" type="ORF">BTN49_0475</name>
</gene>
<evidence type="ECO:0000313" key="2">
    <source>
        <dbReference type="Proteomes" id="UP000219020"/>
    </source>
</evidence>
<dbReference type="Proteomes" id="UP000219020">
    <property type="component" value="Unassembled WGS sequence"/>
</dbReference>
<evidence type="ECO:0000313" key="1">
    <source>
        <dbReference type="EMBL" id="PCS23507.1"/>
    </source>
</evidence>
<protein>
    <submittedName>
        <fullName evidence="1">Mobile element protein</fullName>
    </submittedName>
</protein>
<sequence length="74" mass="8235">MSTHEVIVAEVNLFSVGDNEILSTWLNQLQCKIQQISVDGTYDIRACHHILKNKGITPSIPPRSNEMVLGGRAF</sequence>
<dbReference type="AlphaFoldDB" id="A0A2A5T5S6"/>
<dbReference type="EMBL" id="NBYY01000009">
    <property type="protein sequence ID" value="PCS23507.1"/>
    <property type="molecule type" value="Genomic_DNA"/>
</dbReference>
<name>A0A2A5T5S6_9GAMM</name>